<evidence type="ECO:0000313" key="4">
    <source>
        <dbReference type="EMBL" id="RJP64828.1"/>
    </source>
</evidence>
<dbReference type="EMBL" id="QZKI01000134">
    <property type="protein sequence ID" value="RJP64828.1"/>
    <property type="molecule type" value="Genomic_DNA"/>
</dbReference>
<comment type="caution">
    <text evidence="4">The sequence shown here is derived from an EMBL/GenBank/DDBJ whole genome shotgun (WGS) entry which is preliminary data.</text>
</comment>
<dbReference type="Gene3D" id="2.10.260.10">
    <property type="match status" value="1"/>
</dbReference>
<keyword evidence="1" id="KW-0238">DNA-binding</keyword>
<proteinExistence type="predicted"/>
<dbReference type="InterPro" id="IPR007159">
    <property type="entry name" value="SpoVT-AbrB_dom"/>
</dbReference>
<dbReference type="AlphaFoldDB" id="A0A419EPA3"/>
<evidence type="ECO:0000256" key="1">
    <source>
        <dbReference type="PROSITE-ProRule" id="PRU01076"/>
    </source>
</evidence>
<reference evidence="4 5" key="1">
    <citation type="journal article" date="2017" name="ISME J.">
        <title>Energy and carbon metabolisms in a deep terrestrial subsurface fluid microbial community.</title>
        <authorList>
            <person name="Momper L."/>
            <person name="Jungbluth S.P."/>
            <person name="Lee M.D."/>
            <person name="Amend J.P."/>
        </authorList>
    </citation>
    <scope>NUCLEOTIDE SEQUENCE [LARGE SCALE GENOMIC DNA]</scope>
    <source>
        <strain evidence="4">SURF_17</strain>
    </source>
</reference>
<feature type="region of interest" description="Disordered" evidence="2">
    <location>
        <begin position="1"/>
        <end position="21"/>
    </location>
</feature>
<protein>
    <submittedName>
        <fullName evidence="4">AbrB family transcriptional regulator</fullName>
    </submittedName>
</protein>
<dbReference type="GO" id="GO:0003677">
    <property type="term" value="F:DNA binding"/>
    <property type="evidence" value="ECO:0007669"/>
    <property type="project" value="UniProtKB-UniRule"/>
</dbReference>
<dbReference type="InterPro" id="IPR037914">
    <property type="entry name" value="SpoVT-AbrB_sf"/>
</dbReference>
<dbReference type="SUPFAM" id="SSF89447">
    <property type="entry name" value="AbrB/MazE/MraZ-like"/>
    <property type="match status" value="1"/>
</dbReference>
<dbReference type="Pfam" id="PF04014">
    <property type="entry name" value="MazE_antitoxin"/>
    <property type="match status" value="1"/>
</dbReference>
<dbReference type="NCBIfam" id="NF040962">
    <property type="entry name" value="near_HgcAB"/>
    <property type="match status" value="1"/>
</dbReference>
<accession>A0A419EPA3</accession>
<name>A0A419EPA3_9BACT</name>
<organism evidence="4 5">
    <name type="scientific">Candidatus Abyssobacteria bacterium SURF_17</name>
    <dbReference type="NCBI Taxonomy" id="2093361"/>
    <lineage>
        <taxon>Bacteria</taxon>
        <taxon>Pseudomonadati</taxon>
        <taxon>Candidatus Hydrogenedentota</taxon>
        <taxon>Candidatus Abyssobacteria</taxon>
    </lineage>
</organism>
<dbReference type="PROSITE" id="PS51740">
    <property type="entry name" value="SPOVT_ABRB"/>
    <property type="match status" value="1"/>
</dbReference>
<dbReference type="SMART" id="SM00966">
    <property type="entry name" value="SpoVT_AbrB"/>
    <property type="match status" value="1"/>
</dbReference>
<dbReference type="NCBIfam" id="TIGR01439">
    <property type="entry name" value="lp_hng_hel_AbrB"/>
    <property type="match status" value="1"/>
</dbReference>
<evidence type="ECO:0000313" key="5">
    <source>
        <dbReference type="Proteomes" id="UP000285961"/>
    </source>
</evidence>
<feature type="domain" description="SpoVT-AbrB" evidence="3">
    <location>
        <begin position="27"/>
        <end position="75"/>
    </location>
</feature>
<dbReference type="Proteomes" id="UP000285961">
    <property type="component" value="Unassembled WGS sequence"/>
</dbReference>
<evidence type="ECO:0000259" key="3">
    <source>
        <dbReference type="PROSITE" id="PS51740"/>
    </source>
</evidence>
<sequence>MPGRKRGNVQSSKKEPSAGSPACCKIEALVTLDARGQILLPKEVRERAGLQPGDKLAVISYESGEKISRITLVKAEEFAETAREMLGPMMGMLAE</sequence>
<gene>
    <name evidence="4" type="ORF">C4532_18635</name>
</gene>
<evidence type="ECO:0000256" key="2">
    <source>
        <dbReference type="SAM" id="MobiDB-lite"/>
    </source>
</evidence>